<sequence length="216" mass="24557">MVAVMEVVVVVMIVFMVVVAVLITVVVTVDNNVGDGHEDSGSSGCGVATAGAKRDGASMAPEDVKAVSPPFERRNQTDDVNEFRDPRMRLLSFTINRSVFLGAVYSRTRSDKERAIEIRWARVLRFLDVKNNLKHKISLKSKMNNNTFYCNWGSVVRSGKERRERVVEIYYRKIRSRAVERDEDYINNDNNSNKKDKNDNRNENKTNKTTTTTTTT</sequence>
<protein>
    <submittedName>
        <fullName evidence="3">Uncharacterized protein</fullName>
    </submittedName>
</protein>
<evidence type="ECO:0000256" key="2">
    <source>
        <dbReference type="SAM" id="Phobius"/>
    </source>
</evidence>
<evidence type="ECO:0000313" key="3">
    <source>
        <dbReference type="EMBL" id="GFO39273.1"/>
    </source>
</evidence>
<feature type="compositionally biased region" description="Basic and acidic residues" evidence="1">
    <location>
        <begin position="192"/>
        <end position="206"/>
    </location>
</feature>
<dbReference type="EMBL" id="BLXT01007473">
    <property type="protein sequence ID" value="GFO39273.1"/>
    <property type="molecule type" value="Genomic_DNA"/>
</dbReference>
<keyword evidence="2" id="KW-1133">Transmembrane helix</keyword>
<gene>
    <name evidence="3" type="ORF">PoB_006577800</name>
</gene>
<accession>A0AAV4D581</accession>
<feature type="compositionally biased region" description="Low complexity" evidence="1">
    <location>
        <begin position="207"/>
        <end position="216"/>
    </location>
</feature>
<reference evidence="3 4" key="1">
    <citation type="journal article" date="2021" name="Elife">
        <title>Chloroplast acquisition without the gene transfer in kleptoplastic sea slugs, Plakobranchus ocellatus.</title>
        <authorList>
            <person name="Maeda T."/>
            <person name="Takahashi S."/>
            <person name="Yoshida T."/>
            <person name="Shimamura S."/>
            <person name="Takaki Y."/>
            <person name="Nagai Y."/>
            <person name="Toyoda A."/>
            <person name="Suzuki Y."/>
            <person name="Arimoto A."/>
            <person name="Ishii H."/>
            <person name="Satoh N."/>
            <person name="Nishiyama T."/>
            <person name="Hasebe M."/>
            <person name="Maruyama T."/>
            <person name="Minagawa J."/>
            <person name="Obokata J."/>
            <person name="Shigenobu S."/>
        </authorList>
    </citation>
    <scope>NUCLEOTIDE SEQUENCE [LARGE SCALE GENOMIC DNA]</scope>
</reference>
<name>A0AAV4D581_9GAST</name>
<feature type="region of interest" description="Disordered" evidence="1">
    <location>
        <begin position="185"/>
        <end position="216"/>
    </location>
</feature>
<keyword evidence="2" id="KW-0472">Membrane</keyword>
<evidence type="ECO:0000256" key="1">
    <source>
        <dbReference type="SAM" id="MobiDB-lite"/>
    </source>
</evidence>
<organism evidence="3 4">
    <name type="scientific">Plakobranchus ocellatus</name>
    <dbReference type="NCBI Taxonomy" id="259542"/>
    <lineage>
        <taxon>Eukaryota</taxon>
        <taxon>Metazoa</taxon>
        <taxon>Spiralia</taxon>
        <taxon>Lophotrochozoa</taxon>
        <taxon>Mollusca</taxon>
        <taxon>Gastropoda</taxon>
        <taxon>Heterobranchia</taxon>
        <taxon>Euthyneura</taxon>
        <taxon>Panpulmonata</taxon>
        <taxon>Sacoglossa</taxon>
        <taxon>Placobranchoidea</taxon>
        <taxon>Plakobranchidae</taxon>
        <taxon>Plakobranchus</taxon>
    </lineage>
</organism>
<keyword evidence="2" id="KW-0812">Transmembrane</keyword>
<keyword evidence="4" id="KW-1185">Reference proteome</keyword>
<comment type="caution">
    <text evidence="3">The sequence shown here is derived from an EMBL/GenBank/DDBJ whole genome shotgun (WGS) entry which is preliminary data.</text>
</comment>
<feature type="transmembrane region" description="Helical" evidence="2">
    <location>
        <begin position="7"/>
        <end position="29"/>
    </location>
</feature>
<dbReference type="AlphaFoldDB" id="A0AAV4D581"/>
<proteinExistence type="predicted"/>
<feature type="region of interest" description="Disordered" evidence="1">
    <location>
        <begin position="37"/>
        <end position="64"/>
    </location>
</feature>
<evidence type="ECO:0000313" key="4">
    <source>
        <dbReference type="Proteomes" id="UP000735302"/>
    </source>
</evidence>
<dbReference type="Proteomes" id="UP000735302">
    <property type="component" value="Unassembled WGS sequence"/>
</dbReference>